<reference evidence="3" key="1">
    <citation type="journal article" date="2014" name="Science">
        <title>Ancient hybridizations among the ancestral genomes of bread wheat.</title>
        <authorList>
            <consortium name="International Wheat Genome Sequencing Consortium,"/>
            <person name="Marcussen T."/>
            <person name="Sandve S.R."/>
            <person name="Heier L."/>
            <person name="Spannagl M."/>
            <person name="Pfeifer M."/>
            <person name="Jakobsen K.S."/>
            <person name="Wulff B.B."/>
            <person name="Steuernagel B."/>
            <person name="Mayer K.F."/>
            <person name="Olsen O.A."/>
        </authorList>
    </citation>
    <scope>NUCLEOTIDE SEQUENCE [LARGE SCALE GENOMIC DNA]</scope>
    <source>
        <strain evidence="3">cv. AL8/78</strain>
    </source>
</reference>
<evidence type="ECO:0000313" key="3">
    <source>
        <dbReference type="Proteomes" id="UP000015105"/>
    </source>
</evidence>
<dbReference type="Proteomes" id="UP000015105">
    <property type="component" value="Chromosome 5D"/>
</dbReference>
<dbReference type="EnsemblPlants" id="AET5Gv20788300.1">
    <property type="protein sequence ID" value="AET5Gv20788300.1"/>
    <property type="gene ID" value="AET5Gv20788300"/>
</dbReference>
<keyword evidence="3" id="KW-1185">Reference proteome</keyword>
<dbReference type="AlphaFoldDB" id="A0A453LIF6"/>
<dbReference type="Gramene" id="AET5Gv20788300.1">
    <property type="protein sequence ID" value="AET5Gv20788300.1"/>
    <property type="gene ID" value="AET5Gv20788300"/>
</dbReference>
<dbReference type="PANTHER" id="PTHR33207">
    <property type="entry name" value="F-BOX DOMAIN CONTAINING PROTEIN-RELATED"/>
    <property type="match status" value="1"/>
</dbReference>
<dbReference type="Pfam" id="PF23635">
    <property type="entry name" value="Beta-prop_AT5G49610-like"/>
    <property type="match status" value="1"/>
</dbReference>
<protein>
    <recommendedName>
        <fullName evidence="1">F-box protein AT5G49610-like beta-propeller domain-containing protein</fullName>
    </recommendedName>
</protein>
<reference evidence="2" key="5">
    <citation type="journal article" date="2021" name="G3 (Bethesda)">
        <title>Aegilops tauschii genome assembly Aet v5.0 features greater sequence contiguity and improved annotation.</title>
        <authorList>
            <person name="Wang L."/>
            <person name="Zhu T."/>
            <person name="Rodriguez J.C."/>
            <person name="Deal K.R."/>
            <person name="Dubcovsky J."/>
            <person name="McGuire P.E."/>
            <person name="Lux T."/>
            <person name="Spannagl M."/>
            <person name="Mayer K.F.X."/>
            <person name="Baldrich P."/>
            <person name="Meyers B.C."/>
            <person name="Huo N."/>
            <person name="Gu Y.Q."/>
            <person name="Zhou H."/>
            <person name="Devos K.M."/>
            <person name="Bennetzen J.L."/>
            <person name="Unver T."/>
            <person name="Budak H."/>
            <person name="Gulick P.J."/>
            <person name="Galiba G."/>
            <person name="Kalapos B."/>
            <person name="Nelson D.R."/>
            <person name="Li P."/>
            <person name="You F.M."/>
            <person name="Luo M.C."/>
            <person name="Dvorak J."/>
        </authorList>
    </citation>
    <scope>NUCLEOTIDE SEQUENCE [LARGE SCALE GENOMIC DNA]</scope>
    <source>
        <strain evidence="2">cv. AL8/78</strain>
    </source>
</reference>
<evidence type="ECO:0000259" key="1">
    <source>
        <dbReference type="Pfam" id="PF23635"/>
    </source>
</evidence>
<evidence type="ECO:0000313" key="2">
    <source>
        <dbReference type="EnsemblPlants" id="AET5Gv20788300.1"/>
    </source>
</evidence>
<dbReference type="STRING" id="200361.A0A453LIF6"/>
<reference evidence="3" key="2">
    <citation type="journal article" date="2017" name="Nat. Plants">
        <title>The Aegilops tauschii genome reveals multiple impacts of transposons.</title>
        <authorList>
            <person name="Zhao G."/>
            <person name="Zou C."/>
            <person name="Li K."/>
            <person name="Wang K."/>
            <person name="Li T."/>
            <person name="Gao L."/>
            <person name="Zhang X."/>
            <person name="Wang H."/>
            <person name="Yang Z."/>
            <person name="Liu X."/>
            <person name="Jiang W."/>
            <person name="Mao L."/>
            <person name="Kong X."/>
            <person name="Jiao Y."/>
            <person name="Jia J."/>
        </authorList>
    </citation>
    <scope>NUCLEOTIDE SEQUENCE [LARGE SCALE GENOMIC DNA]</scope>
    <source>
        <strain evidence="3">cv. AL8/78</strain>
    </source>
</reference>
<proteinExistence type="predicted"/>
<reference evidence="2" key="3">
    <citation type="journal article" date="2017" name="Nature">
        <title>Genome sequence of the progenitor of the wheat D genome Aegilops tauschii.</title>
        <authorList>
            <person name="Luo M.C."/>
            <person name="Gu Y.Q."/>
            <person name="Puiu D."/>
            <person name="Wang H."/>
            <person name="Twardziok S.O."/>
            <person name="Deal K.R."/>
            <person name="Huo N."/>
            <person name="Zhu T."/>
            <person name="Wang L."/>
            <person name="Wang Y."/>
            <person name="McGuire P.E."/>
            <person name="Liu S."/>
            <person name="Long H."/>
            <person name="Ramasamy R.K."/>
            <person name="Rodriguez J.C."/>
            <person name="Van S.L."/>
            <person name="Yuan L."/>
            <person name="Wang Z."/>
            <person name="Xia Z."/>
            <person name="Xiao L."/>
            <person name="Anderson O.D."/>
            <person name="Ouyang S."/>
            <person name="Liang Y."/>
            <person name="Zimin A.V."/>
            <person name="Pertea G."/>
            <person name="Qi P."/>
            <person name="Bennetzen J.L."/>
            <person name="Dai X."/>
            <person name="Dawson M.W."/>
            <person name="Muller H.G."/>
            <person name="Kugler K."/>
            <person name="Rivarola-Duarte L."/>
            <person name="Spannagl M."/>
            <person name="Mayer K.F.X."/>
            <person name="Lu F.H."/>
            <person name="Bevan M.W."/>
            <person name="Leroy P."/>
            <person name="Li P."/>
            <person name="You F.M."/>
            <person name="Sun Q."/>
            <person name="Liu Z."/>
            <person name="Lyons E."/>
            <person name="Wicker T."/>
            <person name="Salzberg S.L."/>
            <person name="Devos K.M."/>
            <person name="Dvorak J."/>
        </authorList>
    </citation>
    <scope>NUCLEOTIDE SEQUENCE [LARGE SCALE GENOMIC DNA]</scope>
    <source>
        <strain evidence="2">cv. AL8/78</strain>
    </source>
</reference>
<accession>A0A453LIF6</accession>
<feature type="domain" description="F-box protein AT5G49610-like beta-propeller" evidence="1">
    <location>
        <begin position="76"/>
        <end position="360"/>
    </location>
</feature>
<reference evidence="2" key="4">
    <citation type="submission" date="2019-03" db="UniProtKB">
        <authorList>
            <consortium name="EnsemblPlants"/>
        </authorList>
    </citation>
    <scope>IDENTIFICATION</scope>
</reference>
<organism evidence="2 3">
    <name type="scientific">Aegilops tauschii subsp. strangulata</name>
    <name type="common">Goatgrass</name>
    <dbReference type="NCBI Taxonomy" id="200361"/>
    <lineage>
        <taxon>Eukaryota</taxon>
        <taxon>Viridiplantae</taxon>
        <taxon>Streptophyta</taxon>
        <taxon>Embryophyta</taxon>
        <taxon>Tracheophyta</taxon>
        <taxon>Spermatophyta</taxon>
        <taxon>Magnoliopsida</taxon>
        <taxon>Liliopsida</taxon>
        <taxon>Poales</taxon>
        <taxon>Poaceae</taxon>
        <taxon>BOP clade</taxon>
        <taxon>Pooideae</taxon>
        <taxon>Triticodae</taxon>
        <taxon>Triticeae</taxon>
        <taxon>Triticinae</taxon>
        <taxon>Aegilops</taxon>
    </lineage>
</organism>
<sequence>RTFLRAVRSSSGFRRCFRALHPPQILGLYEDPWKPCIPAFVPLRSLSDQDLTAAVRGADFLLTRIPEDSGDPGWEMHDCRCGYVVLHHKGTKQIAAYNPLTQPLDIFPRPPQEANCDSRYLNFRIIFSGEDQRSFHVVCVRRRKWRRRIRVRISVFSPDIRVWQGFSWVEFSTTQAQPAGEDGGDNNNAYINIATLVNAYDRLSRCYIKNQPYMLNTSMPHLCRIDLPRPLKDMDPRHVELGWTKDGKPCLACIDDFHANKGTLALWMWRADDGDGVDKWMPHKVFPLNTFIDVTMCSKEYIVNVDFVAVIDGFAFLSIDYAIYSECLISFCPETENVNKLFSHTLDCNIHPYIMAWPPSLVGNKV</sequence>
<dbReference type="InterPro" id="IPR056594">
    <property type="entry name" value="AT5G49610-like_b-prop"/>
</dbReference>
<name>A0A453LIF6_AEGTS</name>